<feature type="region of interest" description="Disordered" evidence="10">
    <location>
        <begin position="26"/>
        <end position="115"/>
    </location>
</feature>
<reference evidence="12 13" key="1">
    <citation type="journal article" date="2007" name="Nature">
        <title>Evolution of genes and genomes on the Drosophila phylogeny.</title>
        <authorList>
            <consortium name="Drosophila 12 Genomes Consortium"/>
            <person name="Clark A.G."/>
            <person name="Eisen M.B."/>
            <person name="Smith D.R."/>
            <person name="Bergman C.M."/>
            <person name="Oliver B."/>
            <person name="Markow T.A."/>
            <person name="Kaufman T.C."/>
            <person name="Kellis M."/>
            <person name="Gelbart W."/>
            <person name="Iyer V.N."/>
            <person name="Pollard D.A."/>
            <person name="Sackton T.B."/>
            <person name="Larracuente A.M."/>
            <person name="Singh N.D."/>
            <person name="Abad J.P."/>
            <person name="Abt D.N."/>
            <person name="Adryan B."/>
            <person name="Aguade M."/>
            <person name="Akashi H."/>
            <person name="Anderson W.W."/>
            <person name="Aquadro C.F."/>
            <person name="Ardell D.H."/>
            <person name="Arguello R."/>
            <person name="Artieri C.G."/>
            <person name="Barbash D.A."/>
            <person name="Barker D."/>
            <person name="Barsanti P."/>
            <person name="Batterham P."/>
            <person name="Batzoglou S."/>
            <person name="Begun D."/>
            <person name="Bhutkar A."/>
            <person name="Blanco E."/>
            <person name="Bosak S.A."/>
            <person name="Bradley R.K."/>
            <person name="Brand A.D."/>
            <person name="Brent M.R."/>
            <person name="Brooks A.N."/>
            <person name="Brown R.H."/>
            <person name="Butlin R.K."/>
            <person name="Caggese C."/>
            <person name="Calvi B.R."/>
            <person name="Bernardo de Carvalho A."/>
            <person name="Caspi A."/>
            <person name="Castrezana S."/>
            <person name="Celniker S.E."/>
            <person name="Chang J.L."/>
            <person name="Chapple C."/>
            <person name="Chatterji S."/>
            <person name="Chinwalla A."/>
            <person name="Civetta A."/>
            <person name="Clifton S.W."/>
            <person name="Comeron J.M."/>
            <person name="Costello J.C."/>
            <person name="Coyne J.A."/>
            <person name="Daub J."/>
            <person name="David R.G."/>
            <person name="Delcher A.L."/>
            <person name="Delehaunty K."/>
            <person name="Do C.B."/>
            <person name="Ebling H."/>
            <person name="Edwards K."/>
            <person name="Eickbush T."/>
            <person name="Evans J.D."/>
            <person name="Filipski A."/>
            <person name="Findeiss S."/>
            <person name="Freyhult E."/>
            <person name="Fulton L."/>
            <person name="Fulton R."/>
            <person name="Garcia A.C."/>
            <person name="Gardiner A."/>
            <person name="Garfield D.A."/>
            <person name="Garvin B.E."/>
            <person name="Gibson G."/>
            <person name="Gilbert D."/>
            <person name="Gnerre S."/>
            <person name="Godfrey J."/>
            <person name="Good R."/>
            <person name="Gotea V."/>
            <person name="Gravely B."/>
            <person name="Greenberg A.J."/>
            <person name="Griffiths-Jones S."/>
            <person name="Gross S."/>
            <person name="Guigo R."/>
            <person name="Gustafson E.A."/>
            <person name="Haerty W."/>
            <person name="Hahn M.W."/>
            <person name="Halligan D.L."/>
            <person name="Halpern A.L."/>
            <person name="Halter G.M."/>
            <person name="Han M.V."/>
            <person name="Heger A."/>
            <person name="Hillier L."/>
            <person name="Hinrichs A.S."/>
            <person name="Holmes I."/>
            <person name="Hoskins R.A."/>
            <person name="Hubisz M.J."/>
            <person name="Hultmark D."/>
            <person name="Huntley M.A."/>
            <person name="Jaffe D.B."/>
            <person name="Jagadeeshan S."/>
            <person name="Jeck W.R."/>
            <person name="Johnson J."/>
            <person name="Jones C.D."/>
            <person name="Jordan W.C."/>
            <person name="Karpen G.H."/>
            <person name="Kataoka E."/>
            <person name="Keightley P.D."/>
            <person name="Kheradpour P."/>
            <person name="Kirkness E.F."/>
            <person name="Koerich L.B."/>
            <person name="Kristiansen K."/>
            <person name="Kudrna D."/>
            <person name="Kulathinal R.J."/>
            <person name="Kumar S."/>
            <person name="Kwok R."/>
            <person name="Lander E."/>
            <person name="Langley C.H."/>
            <person name="Lapoint R."/>
            <person name="Lazzaro B.P."/>
            <person name="Lee S.J."/>
            <person name="Levesque L."/>
            <person name="Li R."/>
            <person name="Lin C.F."/>
            <person name="Lin M.F."/>
            <person name="Lindblad-Toh K."/>
            <person name="Llopart A."/>
            <person name="Long M."/>
            <person name="Low L."/>
            <person name="Lozovsky E."/>
            <person name="Lu J."/>
            <person name="Luo M."/>
            <person name="Machado C.A."/>
            <person name="Makalowski W."/>
            <person name="Marzo M."/>
            <person name="Matsuda M."/>
            <person name="Matzkin L."/>
            <person name="McAllister B."/>
            <person name="McBride C.S."/>
            <person name="McKernan B."/>
            <person name="McKernan K."/>
            <person name="Mendez-Lago M."/>
            <person name="Minx P."/>
            <person name="Mollenhauer M.U."/>
            <person name="Montooth K."/>
            <person name="Mount S.M."/>
            <person name="Mu X."/>
            <person name="Myers E."/>
            <person name="Negre B."/>
            <person name="Newfeld S."/>
            <person name="Nielsen R."/>
            <person name="Noor M.A."/>
            <person name="O'Grady P."/>
            <person name="Pachter L."/>
            <person name="Papaceit M."/>
            <person name="Parisi M.J."/>
            <person name="Parisi M."/>
            <person name="Parts L."/>
            <person name="Pedersen J.S."/>
            <person name="Pesole G."/>
            <person name="Phillippy A.M."/>
            <person name="Ponting C.P."/>
            <person name="Pop M."/>
            <person name="Porcelli D."/>
            <person name="Powell J.R."/>
            <person name="Prohaska S."/>
            <person name="Pruitt K."/>
            <person name="Puig M."/>
            <person name="Quesneville H."/>
            <person name="Ram K.R."/>
            <person name="Rand D."/>
            <person name="Rasmussen M.D."/>
            <person name="Reed L.K."/>
            <person name="Reenan R."/>
            <person name="Reily A."/>
            <person name="Remington K.A."/>
            <person name="Rieger T.T."/>
            <person name="Ritchie M.G."/>
            <person name="Robin C."/>
            <person name="Rogers Y.H."/>
            <person name="Rohde C."/>
            <person name="Rozas J."/>
            <person name="Rubenfield M.J."/>
            <person name="Ruiz A."/>
            <person name="Russo S."/>
            <person name="Salzberg S.L."/>
            <person name="Sanchez-Gracia A."/>
            <person name="Saranga D.J."/>
            <person name="Sato H."/>
            <person name="Schaeffer S.W."/>
            <person name="Schatz M.C."/>
            <person name="Schlenke T."/>
            <person name="Schwartz R."/>
            <person name="Segarra C."/>
            <person name="Singh R.S."/>
            <person name="Sirot L."/>
            <person name="Sirota M."/>
            <person name="Sisneros N.B."/>
            <person name="Smith C.D."/>
            <person name="Smith T.F."/>
            <person name="Spieth J."/>
            <person name="Stage D.E."/>
            <person name="Stark A."/>
            <person name="Stephan W."/>
            <person name="Strausberg R.L."/>
            <person name="Strempel S."/>
            <person name="Sturgill D."/>
            <person name="Sutton G."/>
            <person name="Sutton G.G."/>
            <person name="Tao W."/>
            <person name="Teichmann S."/>
            <person name="Tobari Y.N."/>
            <person name="Tomimura Y."/>
            <person name="Tsolas J.M."/>
            <person name="Valente V.L."/>
            <person name="Venter E."/>
            <person name="Venter J.C."/>
            <person name="Vicario S."/>
            <person name="Vieira F.G."/>
            <person name="Vilella A.J."/>
            <person name="Villasante A."/>
            <person name="Walenz B."/>
            <person name="Wang J."/>
            <person name="Wasserman M."/>
            <person name="Watts T."/>
            <person name="Wilson D."/>
            <person name="Wilson R.K."/>
            <person name="Wing R.A."/>
            <person name="Wolfner M.F."/>
            <person name="Wong A."/>
            <person name="Wong G.K."/>
            <person name="Wu C.I."/>
            <person name="Wu G."/>
            <person name="Yamamoto D."/>
            <person name="Yang H.P."/>
            <person name="Yang S.P."/>
            <person name="Yorke J.A."/>
            <person name="Yoshida K."/>
            <person name="Zdobnov E."/>
            <person name="Zhang P."/>
            <person name="Zhang Y."/>
            <person name="Zimin A.V."/>
            <person name="Baldwin J."/>
            <person name="Abdouelleil A."/>
            <person name="Abdulkadir J."/>
            <person name="Abebe A."/>
            <person name="Abera B."/>
            <person name="Abreu J."/>
            <person name="Acer S.C."/>
            <person name="Aftuck L."/>
            <person name="Alexander A."/>
            <person name="An P."/>
            <person name="Anderson E."/>
            <person name="Anderson S."/>
            <person name="Arachi H."/>
            <person name="Azer M."/>
            <person name="Bachantsang P."/>
            <person name="Barry A."/>
            <person name="Bayul T."/>
            <person name="Berlin A."/>
            <person name="Bessette D."/>
            <person name="Bloom T."/>
            <person name="Blye J."/>
            <person name="Boguslavskiy L."/>
            <person name="Bonnet C."/>
            <person name="Boukhgalter B."/>
            <person name="Bourzgui I."/>
            <person name="Brown A."/>
            <person name="Cahill P."/>
            <person name="Channer S."/>
            <person name="Cheshatsang Y."/>
            <person name="Chuda L."/>
            <person name="Citroen M."/>
            <person name="Collymore A."/>
            <person name="Cooke P."/>
            <person name="Costello M."/>
            <person name="D'Aco K."/>
            <person name="Daza R."/>
            <person name="De Haan G."/>
            <person name="DeGray S."/>
            <person name="DeMaso C."/>
            <person name="Dhargay N."/>
            <person name="Dooley K."/>
            <person name="Dooley E."/>
            <person name="Doricent M."/>
            <person name="Dorje P."/>
            <person name="Dorjee K."/>
            <person name="Dupes A."/>
            <person name="Elong R."/>
            <person name="Falk J."/>
            <person name="Farina A."/>
            <person name="Faro S."/>
            <person name="Ferguson D."/>
            <person name="Fisher S."/>
            <person name="Foley C.D."/>
            <person name="Franke A."/>
            <person name="Friedrich D."/>
            <person name="Gadbois L."/>
            <person name="Gearin G."/>
            <person name="Gearin C.R."/>
            <person name="Giannoukos G."/>
            <person name="Goode T."/>
            <person name="Graham J."/>
            <person name="Grandbois E."/>
            <person name="Grewal S."/>
            <person name="Gyaltsen K."/>
            <person name="Hafez N."/>
            <person name="Hagos B."/>
            <person name="Hall J."/>
            <person name="Henson C."/>
            <person name="Hollinger A."/>
            <person name="Honan T."/>
            <person name="Huard M.D."/>
            <person name="Hughes L."/>
            <person name="Hurhula B."/>
            <person name="Husby M.E."/>
            <person name="Kamat A."/>
            <person name="Kanga B."/>
            <person name="Kashin S."/>
            <person name="Khazanovich D."/>
            <person name="Kisner P."/>
            <person name="Lance K."/>
            <person name="Lara M."/>
            <person name="Lee W."/>
            <person name="Lennon N."/>
            <person name="Letendre F."/>
            <person name="LeVine R."/>
            <person name="Lipovsky A."/>
            <person name="Liu X."/>
            <person name="Liu J."/>
            <person name="Liu S."/>
            <person name="Lokyitsang T."/>
            <person name="Lokyitsang Y."/>
            <person name="Lubonja R."/>
            <person name="Lui A."/>
            <person name="MacDonald P."/>
            <person name="Magnisalis V."/>
            <person name="Maru K."/>
            <person name="Matthews C."/>
            <person name="McCusker W."/>
            <person name="McDonough S."/>
            <person name="Mehta T."/>
            <person name="Meldrim J."/>
            <person name="Meneus L."/>
            <person name="Mihai O."/>
            <person name="Mihalev A."/>
            <person name="Mihova T."/>
            <person name="Mittelman R."/>
            <person name="Mlenga V."/>
            <person name="Montmayeur A."/>
            <person name="Mulrain L."/>
            <person name="Navidi A."/>
            <person name="Naylor J."/>
            <person name="Negash T."/>
            <person name="Nguyen T."/>
            <person name="Nguyen N."/>
            <person name="Nicol R."/>
            <person name="Norbu C."/>
            <person name="Norbu N."/>
            <person name="Novod N."/>
            <person name="O'Neill B."/>
            <person name="Osman S."/>
            <person name="Markiewicz E."/>
            <person name="Oyono O.L."/>
            <person name="Patti C."/>
            <person name="Phunkhang P."/>
            <person name="Pierre F."/>
            <person name="Priest M."/>
            <person name="Raghuraman S."/>
            <person name="Rege F."/>
            <person name="Reyes R."/>
            <person name="Rise C."/>
            <person name="Rogov P."/>
            <person name="Ross K."/>
            <person name="Ryan E."/>
            <person name="Settipalli S."/>
            <person name="Shea T."/>
            <person name="Sherpa N."/>
            <person name="Shi L."/>
            <person name="Shih D."/>
            <person name="Sparrow T."/>
            <person name="Spaulding J."/>
            <person name="Stalker J."/>
            <person name="Stange-Thomann N."/>
            <person name="Stavropoulos S."/>
            <person name="Stone C."/>
            <person name="Strader C."/>
            <person name="Tesfaye S."/>
            <person name="Thomson T."/>
            <person name="Thoulutsang Y."/>
            <person name="Thoulutsang D."/>
            <person name="Topham K."/>
            <person name="Topping I."/>
            <person name="Tsamla T."/>
            <person name="Vassiliev H."/>
            <person name="Vo A."/>
            <person name="Wangchuk T."/>
            <person name="Wangdi T."/>
            <person name="Weiand M."/>
            <person name="Wilkinson J."/>
            <person name="Wilson A."/>
            <person name="Yadav S."/>
            <person name="Young G."/>
            <person name="Yu Q."/>
            <person name="Zembek L."/>
            <person name="Zhong D."/>
            <person name="Zimmer A."/>
            <person name="Zwirko Z."/>
            <person name="Jaffe D.B."/>
            <person name="Alvarez P."/>
            <person name="Brockman W."/>
            <person name="Butler J."/>
            <person name="Chin C."/>
            <person name="Gnerre S."/>
            <person name="Grabherr M."/>
            <person name="Kleber M."/>
            <person name="Mauceli E."/>
            <person name="MacCallum I."/>
        </authorList>
    </citation>
    <scope>NUCLEOTIDE SEQUENCE [LARGE SCALE GENOMIC DNA]</scope>
    <source>
        <strain evidence="13">white501</strain>
    </source>
</reference>
<dbReference type="GO" id="GO:0048664">
    <property type="term" value="P:neuron fate determination"/>
    <property type="evidence" value="ECO:0007669"/>
    <property type="project" value="EnsemblMetazoa"/>
</dbReference>
<dbReference type="STRING" id="7240.B4QF86"/>
<keyword evidence="4" id="KW-0914">Notch signaling pathway</keyword>
<evidence type="ECO:0000256" key="10">
    <source>
        <dbReference type="SAM" id="MobiDB-lite"/>
    </source>
</evidence>
<dbReference type="GO" id="GO:0005634">
    <property type="term" value="C:nucleus"/>
    <property type="evidence" value="ECO:0007669"/>
    <property type="project" value="UniProtKB-SubCell"/>
</dbReference>
<dbReference type="Proteomes" id="UP000000304">
    <property type="component" value="Chromosome 2R"/>
</dbReference>
<dbReference type="SUPFAM" id="SSF47459">
    <property type="entry name" value="HLH, helix-loop-helix DNA-binding domain"/>
    <property type="match status" value="1"/>
</dbReference>
<name>B4QF86_DROSI</name>
<evidence type="ECO:0000256" key="9">
    <source>
        <dbReference type="ARBA" id="ARBA00038262"/>
    </source>
</evidence>
<proteinExistence type="inferred from homology"/>
<feature type="compositionally biased region" description="Polar residues" evidence="10">
    <location>
        <begin position="86"/>
        <end position="98"/>
    </location>
</feature>
<feature type="region of interest" description="Disordered" evidence="10">
    <location>
        <begin position="160"/>
        <end position="180"/>
    </location>
</feature>
<keyword evidence="6" id="KW-0238">DNA-binding</keyword>
<dbReference type="Gene3D" id="4.10.280.10">
    <property type="entry name" value="Helix-loop-helix DNA-binding domain"/>
    <property type="match status" value="1"/>
</dbReference>
<dbReference type="Bgee" id="FBgn0181975">
    <property type="expression patterns" value="Expressed in embryo and 1 other cell type or tissue"/>
</dbReference>
<evidence type="ECO:0000256" key="7">
    <source>
        <dbReference type="ARBA" id="ARBA00023163"/>
    </source>
</evidence>
<evidence type="ECO:0000256" key="2">
    <source>
        <dbReference type="ARBA" id="ARBA00022473"/>
    </source>
</evidence>
<dbReference type="GO" id="GO:0003677">
    <property type="term" value="F:DNA binding"/>
    <property type="evidence" value="ECO:0007669"/>
    <property type="project" value="UniProtKB-KW"/>
</dbReference>
<dbReference type="PhylomeDB" id="B4QF86"/>
<dbReference type="OrthoDB" id="6371181at2759"/>
<dbReference type="GO" id="GO:0007219">
    <property type="term" value="P:Notch signaling pathway"/>
    <property type="evidence" value="ECO:0007669"/>
    <property type="project" value="UniProtKB-KW"/>
</dbReference>
<evidence type="ECO:0000256" key="4">
    <source>
        <dbReference type="ARBA" id="ARBA00022976"/>
    </source>
</evidence>
<evidence type="ECO:0000256" key="6">
    <source>
        <dbReference type="ARBA" id="ARBA00023125"/>
    </source>
</evidence>
<evidence type="ECO:0000256" key="5">
    <source>
        <dbReference type="ARBA" id="ARBA00023015"/>
    </source>
</evidence>
<dbReference type="PANTHER" id="PTHR10985">
    <property type="entry name" value="BASIC HELIX-LOOP-HELIX TRANSCRIPTION FACTOR, HES-RELATED"/>
    <property type="match status" value="1"/>
</dbReference>
<dbReference type="AlphaFoldDB" id="B4QF86"/>
<evidence type="ECO:0000313" key="13">
    <source>
        <dbReference type="Proteomes" id="UP000000304"/>
    </source>
</evidence>
<keyword evidence="7" id="KW-0804">Transcription</keyword>
<dbReference type="SMART" id="SM00353">
    <property type="entry name" value="HLH"/>
    <property type="match status" value="1"/>
</dbReference>
<keyword evidence="2" id="KW-0217">Developmental protein</keyword>
<keyword evidence="13" id="KW-1185">Reference proteome</keyword>
<evidence type="ECO:0000256" key="8">
    <source>
        <dbReference type="ARBA" id="ARBA00023242"/>
    </source>
</evidence>
<organism evidence="12 13">
    <name type="scientific">Drosophila simulans</name>
    <name type="common">Fruit fly</name>
    <dbReference type="NCBI Taxonomy" id="7240"/>
    <lineage>
        <taxon>Eukaryota</taxon>
        <taxon>Metazoa</taxon>
        <taxon>Ecdysozoa</taxon>
        <taxon>Arthropoda</taxon>
        <taxon>Hexapoda</taxon>
        <taxon>Insecta</taxon>
        <taxon>Pterygota</taxon>
        <taxon>Neoptera</taxon>
        <taxon>Endopterygota</taxon>
        <taxon>Diptera</taxon>
        <taxon>Brachycera</taxon>
        <taxon>Muscomorpha</taxon>
        <taxon>Ephydroidea</taxon>
        <taxon>Drosophilidae</taxon>
        <taxon>Drosophila</taxon>
        <taxon>Sophophora</taxon>
    </lineage>
</organism>
<protein>
    <submittedName>
        <fullName evidence="12">GD10199</fullName>
    </submittedName>
</protein>
<comment type="subcellular location">
    <subcellularLocation>
        <location evidence="1">Nucleus</location>
    </subcellularLocation>
</comment>
<accession>B4QF86</accession>
<evidence type="ECO:0000313" key="12">
    <source>
        <dbReference type="EMBL" id="EDX06115.1"/>
    </source>
</evidence>
<dbReference type="Pfam" id="PF00010">
    <property type="entry name" value="HLH"/>
    <property type="match status" value="1"/>
</dbReference>
<dbReference type="InterPro" id="IPR011598">
    <property type="entry name" value="bHLH_dom"/>
</dbReference>
<dbReference type="CDD" id="cd11407">
    <property type="entry name" value="bHLH-O_HERP"/>
    <property type="match status" value="1"/>
</dbReference>
<gene>
    <name evidence="12" type="primary">Dsim\GD10199</name>
    <name evidence="12" type="ORF">Dsim_GD10199</name>
</gene>
<dbReference type="InterPro" id="IPR036638">
    <property type="entry name" value="HLH_DNA-bd_sf"/>
</dbReference>
<dbReference type="FunFam" id="4.10.280.10:FF:000012">
    <property type="entry name" value="hairy/enhancer-of-split related with YRPW motif protein 1"/>
    <property type="match status" value="1"/>
</dbReference>
<dbReference type="EMBL" id="CM000362">
    <property type="protein sequence ID" value="EDX06115.1"/>
    <property type="molecule type" value="Genomic_DNA"/>
</dbReference>
<feature type="domain" description="BHLH" evidence="11">
    <location>
        <begin position="100"/>
        <end position="155"/>
    </location>
</feature>
<keyword evidence="3" id="KW-0678">Repressor</keyword>
<comment type="similarity">
    <text evidence="9">Belongs to the HEY family.</text>
</comment>
<dbReference type="PROSITE" id="PS50888">
    <property type="entry name" value="BHLH"/>
    <property type="match status" value="1"/>
</dbReference>
<dbReference type="HOGENOM" id="CLU_1497811_0_0_1"/>
<dbReference type="GO" id="GO:0046983">
    <property type="term" value="F:protein dimerization activity"/>
    <property type="evidence" value="ECO:0007669"/>
    <property type="project" value="InterPro"/>
</dbReference>
<keyword evidence="5" id="KW-0805">Transcription regulation</keyword>
<evidence type="ECO:0000256" key="1">
    <source>
        <dbReference type="ARBA" id="ARBA00004123"/>
    </source>
</evidence>
<feature type="compositionally biased region" description="Low complexity" evidence="10">
    <location>
        <begin position="160"/>
        <end position="170"/>
    </location>
</feature>
<sequence length="180" mass="19847">MDHNMHVNAPSLHHWGYTAGPGVVMPGATASTPQSHWVPPPQSHHSAHSSHSHGHSQGHSHGIGSLKRTLSESDCDDLYSEESSKEQISPSETGSCQLMSRKKRRGVIEKKRRDRINSSLTELKRLVPSAYEKQGSAKLEKAEILQLTVEHLKTLQSKTQLHLQQHQHSSVKCAGAASKH</sequence>
<evidence type="ECO:0000259" key="11">
    <source>
        <dbReference type="PROSITE" id="PS50888"/>
    </source>
</evidence>
<keyword evidence="8" id="KW-0539">Nucleus</keyword>
<dbReference type="InterPro" id="IPR050370">
    <property type="entry name" value="HES_HEY"/>
</dbReference>
<evidence type="ECO:0000256" key="3">
    <source>
        <dbReference type="ARBA" id="ARBA00022491"/>
    </source>
</evidence>
<feature type="compositionally biased region" description="Basic residues" evidence="10">
    <location>
        <begin position="45"/>
        <end position="58"/>
    </location>
</feature>